<keyword evidence="2" id="KW-1185">Reference proteome</keyword>
<dbReference type="Proteomes" id="UP001597034">
    <property type="component" value="Unassembled WGS sequence"/>
</dbReference>
<accession>A0ABD6DMY9</accession>
<reference evidence="1 2" key="1">
    <citation type="journal article" date="2019" name="Int. J. Syst. Evol. Microbiol.">
        <title>The Global Catalogue of Microorganisms (GCM) 10K type strain sequencing project: providing services to taxonomists for standard genome sequencing and annotation.</title>
        <authorList>
            <consortium name="The Broad Institute Genomics Platform"/>
            <consortium name="The Broad Institute Genome Sequencing Center for Infectious Disease"/>
            <person name="Wu L."/>
            <person name="Ma J."/>
        </authorList>
    </citation>
    <scope>NUCLEOTIDE SEQUENCE [LARGE SCALE GENOMIC DNA]</scope>
    <source>
        <strain evidence="1 2">CGMCC 1.10390</strain>
    </source>
</reference>
<sequence>MAGQDHPFDPTHTLVITTSGDATAEASATAAAVGAVLDHADAVTLHLDPGALASDHPELAEQLRAATEQVDDGVLRAPVDRVREPLAALLNLTDVHRFVTLERLDASRDGRQLLHYVPDHTTFTVDATAAEGVVDSVSCAVADEHAGLLPAGTLAAWDADGTHYELTPPSLCVDGSTCFGLGALDGIAFDDGGRAIRLTWATGDGLLATVGTLLGPNRPERFEFDSPNRYADVAGAFETVADALGLELEKTGRR</sequence>
<dbReference type="EMBL" id="JBHUDO010000003">
    <property type="protein sequence ID" value="MFD1647411.1"/>
    <property type="molecule type" value="Genomic_DNA"/>
</dbReference>
<organism evidence="1 2">
    <name type="scientific">Haloarchaeobius litoreus</name>
    <dbReference type="NCBI Taxonomy" id="755306"/>
    <lineage>
        <taxon>Archaea</taxon>
        <taxon>Methanobacteriati</taxon>
        <taxon>Methanobacteriota</taxon>
        <taxon>Stenosarchaea group</taxon>
        <taxon>Halobacteria</taxon>
        <taxon>Halobacteriales</taxon>
        <taxon>Halorubellaceae</taxon>
        <taxon>Haloarchaeobius</taxon>
    </lineage>
</organism>
<evidence type="ECO:0000313" key="2">
    <source>
        <dbReference type="Proteomes" id="UP001597034"/>
    </source>
</evidence>
<protein>
    <submittedName>
        <fullName evidence="1">Uncharacterized protein</fullName>
    </submittedName>
</protein>
<dbReference type="AlphaFoldDB" id="A0ABD6DMY9"/>
<gene>
    <name evidence="1" type="ORF">ACFSBL_17115</name>
</gene>
<evidence type="ECO:0000313" key="1">
    <source>
        <dbReference type="EMBL" id="MFD1647411.1"/>
    </source>
</evidence>
<comment type="caution">
    <text evidence="1">The sequence shown here is derived from an EMBL/GenBank/DDBJ whole genome shotgun (WGS) entry which is preliminary data.</text>
</comment>
<proteinExistence type="predicted"/>
<name>A0ABD6DMY9_9EURY</name>
<dbReference type="RefSeq" id="WP_256400532.1">
    <property type="nucleotide sequence ID" value="NZ_JANHJR010000003.1"/>
</dbReference>